<evidence type="ECO:0000313" key="9">
    <source>
        <dbReference type="EMBL" id="MBB4104478.1"/>
    </source>
</evidence>
<evidence type="ECO:0000256" key="7">
    <source>
        <dbReference type="RuleBase" id="RU369079"/>
    </source>
</evidence>
<keyword evidence="6 7" id="KW-0472">Membrane</keyword>
<feature type="transmembrane region" description="Helical" evidence="7">
    <location>
        <begin position="72"/>
        <end position="90"/>
    </location>
</feature>
<comment type="subunit">
    <text evidence="7">The complex comprises the extracytoplasmic solute receptor protein and the two transmembrane proteins.</text>
</comment>
<dbReference type="Proteomes" id="UP000584824">
    <property type="component" value="Unassembled WGS sequence"/>
</dbReference>
<sequence length="184" mass="18977">MGASQGVKELEELVHSGDVPDINATGIGARVGNGVLLIATFCFLAGTGVTVMDVALRALLGRNLPGAIETTALTVGLGALLSIPACYLYRGHVTAKLLSEIAPGLFAKPLGLFGAFCSLMFAVLMFAILVVNLREKIGSPETTSDLQLTMWMLLGVITAVSGVGVVAALRALFSSGDTSKVLDN</sequence>
<evidence type="ECO:0000313" key="10">
    <source>
        <dbReference type="Proteomes" id="UP000584824"/>
    </source>
</evidence>
<evidence type="ECO:0000256" key="3">
    <source>
        <dbReference type="ARBA" id="ARBA00022475"/>
    </source>
</evidence>
<comment type="similarity">
    <text evidence="7">Belongs to the TRAP transporter small permease family.</text>
</comment>
<name>A0A7W6K3F1_9HYPH</name>
<protein>
    <recommendedName>
        <fullName evidence="7">TRAP transporter small permease protein</fullName>
    </recommendedName>
</protein>
<reference evidence="9 10" key="1">
    <citation type="submission" date="2020-08" db="EMBL/GenBank/DDBJ databases">
        <title>Genomic Encyclopedia of Type Strains, Phase IV (KMG-IV): sequencing the most valuable type-strain genomes for metagenomic binning, comparative biology and taxonomic classification.</title>
        <authorList>
            <person name="Goeker M."/>
        </authorList>
    </citation>
    <scope>NUCLEOTIDE SEQUENCE [LARGE SCALE GENOMIC DNA]</scope>
    <source>
        <strain evidence="9 10">DSM 26385</strain>
    </source>
</reference>
<evidence type="ECO:0000256" key="1">
    <source>
        <dbReference type="ARBA" id="ARBA00004651"/>
    </source>
</evidence>
<accession>A0A7W6K3F1</accession>
<keyword evidence="3" id="KW-1003">Cell membrane</keyword>
<gene>
    <name evidence="9" type="ORF">GGQ66_003055</name>
</gene>
<feature type="transmembrane region" description="Helical" evidence="7">
    <location>
        <begin position="35"/>
        <end position="60"/>
    </location>
</feature>
<organism evidence="9 10">
    <name type="scientific">Allorhizobium borbori</name>
    <dbReference type="NCBI Taxonomy" id="485907"/>
    <lineage>
        <taxon>Bacteria</taxon>
        <taxon>Pseudomonadati</taxon>
        <taxon>Pseudomonadota</taxon>
        <taxon>Alphaproteobacteria</taxon>
        <taxon>Hyphomicrobiales</taxon>
        <taxon>Rhizobiaceae</taxon>
        <taxon>Rhizobium/Agrobacterium group</taxon>
        <taxon>Allorhizobium</taxon>
    </lineage>
</organism>
<feature type="transmembrane region" description="Helical" evidence="7">
    <location>
        <begin position="110"/>
        <end position="131"/>
    </location>
</feature>
<comment type="function">
    <text evidence="7">Part of the tripartite ATP-independent periplasmic (TRAP) transport system.</text>
</comment>
<keyword evidence="7" id="KW-0997">Cell inner membrane</keyword>
<dbReference type="GO" id="GO:0022857">
    <property type="term" value="F:transmembrane transporter activity"/>
    <property type="evidence" value="ECO:0007669"/>
    <property type="project" value="UniProtKB-UniRule"/>
</dbReference>
<comment type="caution">
    <text evidence="9">The sequence shown here is derived from an EMBL/GenBank/DDBJ whole genome shotgun (WGS) entry which is preliminary data.</text>
</comment>
<keyword evidence="2 7" id="KW-0813">Transport</keyword>
<dbReference type="GO" id="GO:0005886">
    <property type="term" value="C:plasma membrane"/>
    <property type="evidence" value="ECO:0007669"/>
    <property type="project" value="UniProtKB-SubCell"/>
</dbReference>
<dbReference type="Pfam" id="PF04290">
    <property type="entry name" value="DctQ"/>
    <property type="match status" value="1"/>
</dbReference>
<evidence type="ECO:0000256" key="5">
    <source>
        <dbReference type="ARBA" id="ARBA00022989"/>
    </source>
</evidence>
<keyword evidence="4 7" id="KW-0812">Transmembrane</keyword>
<evidence type="ECO:0000259" key="8">
    <source>
        <dbReference type="Pfam" id="PF04290"/>
    </source>
</evidence>
<dbReference type="AlphaFoldDB" id="A0A7W6K3F1"/>
<feature type="transmembrane region" description="Helical" evidence="7">
    <location>
        <begin position="151"/>
        <end position="173"/>
    </location>
</feature>
<evidence type="ECO:0000256" key="4">
    <source>
        <dbReference type="ARBA" id="ARBA00022692"/>
    </source>
</evidence>
<comment type="subcellular location">
    <subcellularLocation>
        <location evidence="7">Cell inner membrane</location>
        <topology evidence="7">Multi-pass membrane protein</topology>
    </subcellularLocation>
    <subcellularLocation>
        <location evidence="1">Cell membrane</location>
        <topology evidence="1">Multi-pass membrane protein</topology>
    </subcellularLocation>
</comment>
<evidence type="ECO:0000256" key="2">
    <source>
        <dbReference type="ARBA" id="ARBA00022448"/>
    </source>
</evidence>
<keyword evidence="5 7" id="KW-1133">Transmembrane helix</keyword>
<feature type="domain" description="Tripartite ATP-independent periplasmic transporters DctQ component" evidence="8">
    <location>
        <begin position="47"/>
        <end position="173"/>
    </location>
</feature>
<evidence type="ECO:0000256" key="6">
    <source>
        <dbReference type="ARBA" id="ARBA00023136"/>
    </source>
</evidence>
<dbReference type="RefSeq" id="WP_183793560.1">
    <property type="nucleotide sequence ID" value="NZ_JACIDU010000012.1"/>
</dbReference>
<proteinExistence type="inferred from homology"/>
<dbReference type="InterPro" id="IPR055348">
    <property type="entry name" value="DctQ"/>
</dbReference>
<dbReference type="EMBL" id="JACIDU010000012">
    <property type="protein sequence ID" value="MBB4104478.1"/>
    <property type="molecule type" value="Genomic_DNA"/>
</dbReference>
<keyword evidence="10" id="KW-1185">Reference proteome</keyword>